<dbReference type="RefSeq" id="WP_211912849.1">
    <property type="nucleotide sequence ID" value="NZ_CP036498.1"/>
</dbReference>
<dbReference type="PANTHER" id="PTHR34408">
    <property type="entry name" value="FAMILY PROTEIN, PUTATIVE-RELATED"/>
    <property type="match status" value="1"/>
</dbReference>
<dbReference type="InterPro" id="IPR052354">
    <property type="entry name" value="Cell_Wall_Dynamics_Protein"/>
</dbReference>
<organism evidence="1 2">
    <name type="scientific">Tardiphaga alba</name>
    <dbReference type="NCBI Taxonomy" id="340268"/>
    <lineage>
        <taxon>Bacteria</taxon>
        <taxon>Pseudomonadati</taxon>
        <taxon>Pseudomonadota</taxon>
        <taxon>Alphaproteobacteria</taxon>
        <taxon>Hyphomicrobiales</taxon>
        <taxon>Nitrobacteraceae</taxon>
        <taxon>Tardiphaga</taxon>
    </lineage>
</organism>
<dbReference type="Proteomes" id="UP000682843">
    <property type="component" value="Chromosome"/>
</dbReference>
<dbReference type="EMBL" id="CP036498">
    <property type="protein sequence ID" value="QUS39305.1"/>
    <property type="molecule type" value="Genomic_DNA"/>
</dbReference>
<evidence type="ECO:0000313" key="1">
    <source>
        <dbReference type="EMBL" id="QUS39305.1"/>
    </source>
</evidence>
<keyword evidence="2" id="KW-1185">Reference proteome</keyword>
<reference evidence="1 2" key="1">
    <citation type="submission" date="2019-02" db="EMBL/GenBank/DDBJ databases">
        <title>Emended description of the genus Rhodopseudomonas and description of Rhodopseudomonas albus sp. nov., a non-phototrophic, heavy-metal-tolerant bacterium isolated from garden soil.</title>
        <authorList>
            <person name="Bao Z."/>
            <person name="Cao W.W."/>
            <person name="Sato Y."/>
            <person name="Nishizawa T."/>
            <person name="Zhao J."/>
            <person name="Guo Y."/>
            <person name="Ohta H."/>
        </authorList>
    </citation>
    <scope>NUCLEOTIDE SEQUENCE [LARGE SCALE GENOMIC DNA]</scope>
    <source>
        <strain evidence="1 2">SK50-23</strain>
    </source>
</reference>
<sequence>MHLDEATLRRLWPRGDSRVPRLIAGIVQSSDQVFARYGIVTPQLVAHVMAQISHECGAGRDIVENLNYTAGRMMQVWPSRFPTLASAQPYAGNPRALANKVYNGRMGNRAGSDDGWNFRGRGGAQTTGREGYARVKTATGLDVIEQPELLIDPRHFLDCAVSDFINCGCLPFAKADDVVGVTRRLNGGAIGLAERKVWLARWKAALRDMPAPTAPVVASPPLAPRSAPSTVASILAAVIAAFRRA</sequence>
<name>A0ABX8ABX4_9BRAD</name>
<gene>
    <name evidence="1" type="ORF">RPMA_11015</name>
</gene>
<dbReference type="GO" id="GO:0016787">
    <property type="term" value="F:hydrolase activity"/>
    <property type="evidence" value="ECO:0007669"/>
    <property type="project" value="UniProtKB-KW"/>
</dbReference>
<accession>A0ABX8ABX4</accession>
<dbReference type="Gene3D" id="1.10.530.10">
    <property type="match status" value="1"/>
</dbReference>
<protein>
    <submittedName>
        <fullName evidence="1">Glycoside hydrolase family 19 protein</fullName>
    </submittedName>
</protein>
<proteinExistence type="predicted"/>
<evidence type="ECO:0000313" key="2">
    <source>
        <dbReference type="Proteomes" id="UP000682843"/>
    </source>
</evidence>
<dbReference type="SUPFAM" id="SSF53955">
    <property type="entry name" value="Lysozyme-like"/>
    <property type="match status" value="1"/>
</dbReference>
<keyword evidence="1" id="KW-0378">Hydrolase</keyword>
<dbReference type="InterPro" id="IPR023346">
    <property type="entry name" value="Lysozyme-like_dom_sf"/>
</dbReference>
<dbReference type="PANTHER" id="PTHR34408:SF1">
    <property type="entry name" value="GLYCOSYL HYDROLASE FAMILY 19 DOMAIN-CONTAINING PROTEIN HI_1415"/>
    <property type="match status" value="1"/>
</dbReference>